<evidence type="ECO:0000256" key="3">
    <source>
        <dbReference type="SAM" id="MobiDB-lite"/>
    </source>
</evidence>
<reference evidence="6" key="2">
    <citation type="journal article" date="2007" name="PLoS Biol.">
        <title>Survey sequencing and comparative analysis of the elephant shark (Callorhinchus milii) genome.</title>
        <authorList>
            <person name="Venkatesh B."/>
            <person name="Kirkness E.F."/>
            <person name="Loh Y.H."/>
            <person name="Halpern A.L."/>
            <person name="Lee A.P."/>
            <person name="Johnson J."/>
            <person name="Dandona N."/>
            <person name="Viswanathan L.D."/>
            <person name="Tay A."/>
            <person name="Venter J.C."/>
            <person name="Strausberg R.L."/>
            <person name="Brenner S."/>
        </authorList>
    </citation>
    <scope>NUCLEOTIDE SEQUENCE [LARGE SCALE GENOMIC DNA]</scope>
</reference>
<dbReference type="PANTHER" id="PTHR24416">
    <property type="entry name" value="TYROSINE-PROTEIN KINASE RECEPTOR"/>
    <property type="match status" value="1"/>
</dbReference>
<dbReference type="InterPro" id="IPR050122">
    <property type="entry name" value="RTK"/>
</dbReference>
<dbReference type="PANTHER" id="PTHR24416:SF132">
    <property type="entry name" value="TYROSINE-PROTEIN KINASE TRANSMEMBRANE RECEPTOR ROR2"/>
    <property type="match status" value="1"/>
</dbReference>
<dbReference type="AlphaFoldDB" id="A0A4W3IPA2"/>
<protein>
    <submittedName>
        <fullName evidence="5">Receptor tyrosine kinase like orphan receptor 2</fullName>
    </submittedName>
</protein>
<dbReference type="InterPro" id="IPR011009">
    <property type="entry name" value="Kinase-like_dom_sf"/>
</dbReference>
<dbReference type="InterPro" id="IPR008266">
    <property type="entry name" value="Tyr_kinase_AS"/>
</dbReference>
<dbReference type="PROSITE" id="PS50011">
    <property type="entry name" value="PROTEIN_KINASE_DOM"/>
    <property type="match status" value="1"/>
</dbReference>
<dbReference type="PROSITE" id="PS00109">
    <property type="entry name" value="PROTEIN_KINASE_TYR"/>
    <property type="match status" value="1"/>
</dbReference>
<keyword evidence="2" id="KW-0067">ATP-binding</keyword>
<reference evidence="5" key="5">
    <citation type="submission" date="2025-09" db="UniProtKB">
        <authorList>
            <consortium name="Ensembl"/>
        </authorList>
    </citation>
    <scope>IDENTIFICATION</scope>
</reference>
<proteinExistence type="predicted"/>
<keyword evidence="6" id="KW-1185">Reference proteome</keyword>
<dbReference type="SUPFAM" id="SSF56112">
    <property type="entry name" value="Protein kinase-like (PK-like)"/>
    <property type="match status" value="1"/>
</dbReference>
<sequence>MTHLDAGKFAFGEYFCKSCKLLPIIPLNRYVSKRFTEFALKWSSDCICGTGPGEPAQVIAIKTIKDKTEVSLREEFKHEALMRSRLQHPNMVCLLGIVTKEQPMSMIFSYPSHSDLHEFLSALEPADFLHIVSQIAAGMDYLSSHHVVHKDLATRNILVCDKLHVKISDLGVFREVYSADYYKLMGNSILPIRWMPPEAIVFGKFSVDSDIWSFGVVAWEIFGYGLQPYCGYANQDVIEMIRNRQVLPCPDDCPAWIYSLMLECWNEFPSRRPRFKDIHTRLRTWEMTNQYCDPPPNRNQSAGVYSETRMKGIS</sequence>
<feature type="region of interest" description="Disordered" evidence="3">
    <location>
        <begin position="293"/>
        <end position="314"/>
    </location>
</feature>
<evidence type="ECO:0000313" key="6">
    <source>
        <dbReference type="Proteomes" id="UP000314986"/>
    </source>
</evidence>
<dbReference type="GO" id="GO:0005886">
    <property type="term" value="C:plasma membrane"/>
    <property type="evidence" value="ECO:0007669"/>
    <property type="project" value="TreeGrafter"/>
</dbReference>
<dbReference type="FunFam" id="1.10.510.10:FF:000116">
    <property type="entry name" value="inactive tyrosine-protein kinase transmembrane receptor ROR1"/>
    <property type="match status" value="1"/>
</dbReference>
<dbReference type="GO" id="GO:0043235">
    <property type="term" value="C:receptor complex"/>
    <property type="evidence" value="ECO:0007669"/>
    <property type="project" value="TreeGrafter"/>
</dbReference>
<accession>A0A4W3IPA2</accession>
<organism evidence="5 6">
    <name type="scientific">Callorhinchus milii</name>
    <name type="common">Ghost shark</name>
    <dbReference type="NCBI Taxonomy" id="7868"/>
    <lineage>
        <taxon>Eukaryota</taxon>
        <taxon>Metazoa</taxon>
        <taxon>Chordata</taxon>
        <taxon>Craniata</taxon>
        <taxon>Vertebrata</taxon>
        <taxon>Chondrichthyes</taxon>
        <taxon>Holocephali</taxon>
        <taxon>Chimaeriformes</taxon>
        <taxon>Callorhinchidae</taxon>
        <taxon>Callorhinchus</taxon>
    </lineage>
</organism>
<evidence type="ECO:0000256" key="1">
    <source>
        <dbReference type="ARBA" id="ARBA00022741"/>
    </source>
</evidence>
<keyword evidence="1" id="KW-0547">Nucleotide-binding</keyword>
<reference evidence="6" key="3">
    <citation type="journal article" date="2014" name="Nature">
        <title>Elephant shark genome provides unique insights into gnathostome evolution.</title>
        <authorList>
            <consortium name="International Elephant Shark Genome Sequencing Consortium"/>
            <person name="Venkatesh B."/>
            <person name="Lee A.P."/>
            <person name="Ravi V."/>
            <person name="Maurya A.K."/>
            <person name="Lian M.M."/>
            <person name="Swann J.B."/>
            <person name="Ohta Y."/>
            <person name="Flajnik M.F."/>
            <person name="Sutoh Y."/>
            <person name="Kasahara M."/>
            <person name="Hoon S."/>
            <person name="Gangu V."/>
            <person name="Roy S.W."/>
            <person name="Irimia M."/>
            <person name="Korzh V."/>
            <person name="Kondrychyn I."/>
            <person name="Lim Z.W."/>
            <person name="Tay B.H."/>
            <person name="Tohari S."/>
            <person name="Kong K.W."/>
            <person name="Ho S."/>
            <person name="Lorente-Galdos B."/>
            <person name="Quilez J."/>
            <person name="Marques-Bonet T."/>
            <person name="Raney B.J."/>
            <person name="Ingham P.W."/>
            <person name="Tay A."/>
            <person name="Hillier L.W."/>
            <person name="Minx P."/>
            <person name="Boehm T."/>
            <person name="Wilson R.K."/>
            <person name="Brenner S."/>
            <person name="Warren W.C."/>
        </authorList>
    </citation>
    <scope>NUCLEOTIDE SEQUENCE [LARGE SCALE GENOMIC DNA]</scope>
</reference>
<dbReference type="PRINTS" id="PR00109">
    <property type="entry name" value="TYRKINASE"/>
</dbReference>
<evidence type="ECO:0000259" key="4">
    <source>
        <dbReference type="PROSITE" id="PS50011"/>
    </source>
</evidence>
<evidence type="ECO:0000256" key="2">
    <source>
        <dbReference type="ARBA" id="ARBA00022840"/>
    </source>
</evidence>
<dbReference type="Gene3D" id="1.10.510.10">
    <property type="entry name" value="Transferase(Phosphotransferase) domain 1"/>
    <property type="match status" value="1"/>
</dbReference>
<dbReference type="GO" id="GO:0004714">
    <property type="term" value="F:transmembrane receptor protein tyrosine kinase activity"/>
    <property type="evidence" value="ECO:0007669"/>
    <property type="project" value="TreeGrafter"/>
</dbReference>
<dbReference type="InterPro" id="IPR001245">
    <property type="entry name" value="Ser-Thr/Tyr_kinase_cat_dom"/>
</dbReference>
<dbReference type="Ensembl" id="ENSCMIT00000028756.1">
    <property type="protein sequence ID" value="ENSCMIP00000028308.1"/>
    <property type="gene ID" value="ENSCMIG00000012295.1"/>
</dbReference>
<dbReference type="GO" id="GO:0017147">
    <property type="term" value="F:Wnt-protein binding"/>
    <property type="evidence" value="ECO:0007669"/>
    <property type="project" value="TreeGrafter"/>
</dbReference>
<dbReference type="GeneTree" id="ENSGT00940000153947"/>
<dbReference type="GO" id="GO:0005524">
    <property type="term" value="F:ATP binding"/>
    <property type="evidence" value="ECO:0007669"/>
    <property type="project" value="UniProtKB-KW"/>
</dbReference>
<dbReference type="GO" id="GO:0007169">
    <property type="term" value="P:cell surface receptor protein tyrosine kinase signaling pathway"/>
    <property type="evidence" value="ECO:0007669"/>
    <property type="project" value="TreeGrafter"/>
</dbReference>
<dbReference type="Pfam" id="PF07714">
    <property type="entry name" value="PK_Tyr_Ser-Thr"/>
    <property type="match status" value="1"/>
</dbReference>
<dbReference type="InterPro" id="IPR000719">
    <property type="entry name" value="Prot_kinase_dom"/>
</dbReference>
<reference evidence="6" key="1">
    <citation type="journal article" date="2006" name="Science">
        <title>Ancient noncoding elements conserved in the human genome.</title>
        <authorList>
            <person name="Venkatesh B."/>
            <person name="Kirkness E.F."/>
            <person name="Loh Y.H."/>
            <person name="Halpern A.L."/>
            <person name="Lee A.P."/>
            <person name="Johnson J."/>
            <person name="Dandona N."/>
            <person name="Viswanathan L.D."/>
            <person name="Tay A."/>
            <person name="Venter J.C."/>
            <person name="Strausberg R.L."/>
            <person name="Brenner S."/>
        </authorList>
    </citation>
    <scope>NUCLEOTIDE SEQUENCE [LARGE SCALE GENOMIC DNA]</scope>
</reference>
<reference evidence="5" key="4">
    <citation type="submission" date="2025-08" db="UniProtKB">
        <authorList>
            <consortium name="Ensembl"/>
        </authorList>
    </citation>
    <scope>IDENTIFICATION</scope>
</reference>
<evidence type="ECO:0000313" key="5">
    <source>
        <dbReference type="Ensembl" id="ENSCMIP00000028308.1"/>
    </source>
</evidence>
<dbReference type="Proteomes" id="UP000314986">
    <property type="component" value="Unassembled WGS sequence"/>
</dbReference>
<name>A0A4W3IPA2_CALMI</name>
<dbReference type="Gene3D" id="3.30.200.20">
    <property type="entry name" value="Phosphorylase Kinase, domain 1"/>
    <property type="match status" value="1"/>
</dbReference>
<feature type="domain" description="Protein kinase" evidence="4">
    <location>
        <begin position="1"/>
        <end position="282"/>
    </location>
</feature>